<comment type="caution">
    <text evidence="2">The sequence shown here is derived from an EMBL/GenBank/DDBJ whole genome shotgun (WGS) entry which is preliminary data.</text>
</comment>
<keyword evidence="3" id="KW-1185">Reference proteome</keyword>
<dbReference type="Pfam" id="PF13630">
    <property type="entry name" value="SdpI"/>
    <property type="match status" value="1"/>
</dbReference>
<feature type="transmembrane region" description="Helical" evidence="1">
    <location>
        <begin position="44"/>
        <end position="72"/>
    </location>
</feature>
<dbReference type="Proteomes" id="UP001430954">
    <property type="component" value="Unassembled WGS sequence"/>
</dbReference>
<keyword evidence="1" id="KW-0812">Transmembrane</keyword>
<evidence type="ECO:0000256" key="1">
    <source>
        <dbReference type="SAM" id="Phobius"/>
    </source>
</evidence>
<evidence type="ECO:0000313" key="3">
    <source>
        <dbReference type="Proteomes" id="UP001430954"/>
    </source>
</evidence>
<name>A0ABS7T610_9GAMM</name>
<reference evidence="2 3" key="1">
    <citation type="submission" date="2021-09" db="EMBL/GenBank/DDBJ databases">
        <title>Lysobacter sp. 13A isolated from the river sediment.</title>
        <authorList>
            <person name="Liu H."/>
            <person name="Li S."/>
            <person name="Mao S."/>
        </authorList>
    </citation>
    <scope>NUCLEOTIDE SEQUENCE [LARGE SCALE GENOMIC DNA]</scope>
    <source>
        <strain evidence="2 3">13A</strain>
    </source>
</reference>
<keyword evidence="1" id="KW-1133">Transmembrane helix</keyword>
<evidence type="ECO:0000313" key="2">
    <source>
        <dbReference type="EMBL" id="MBZ4039302.1"/>
    </source>
</evidence>
<accession>A0ABS7T610</accession>
<feature type="transmembrane region" description="Helical" evidence="1">
    <location>
        <begin position="6"/>
        <end position="23"/>
    </location>
</feature>
<protein>
    <submittedName>
        <fullName evidence="2">SdpI family protein</fullName>
    </submittedName>
</protein>
<keyword evidence="1" id="KW-0472">Membrane</keyword>
<feature type="transmembrane region" description="Helical" evidence="1">
    <location>
        <begin position="78"/>
        <end position="97"/>
    </location>
</feature>
<gene>
    <name evidence="2" type="ORF">K6753_07120</name>
</gene>
<dbReference type="EMBL" id="JAINZW010000002">
    <property type="protein sequence ID" value="MBZ4039302.1"/>
    <property type="molecule type" value="Genomic_DNA"/>
</dbReference>
<organism evidence="2 3">
    <name type="scientific">Novilysobacter selenitireducens</name>
    <dbReference type="NCBI Taxonomy" id="2872639"/>
    <lineage>
        <taxon>Bacteria</taxon>
        <taxon>Pseudomonadati</taxon>
        <taxon>Pseudomonadota</taxon>
        <taxon>Gammaproteobacteria</taxon>
        <taxon>Lysobacterales</taxon>
        <taxon>Lysobacteraceae</taxon>
        <taxon>Novilysobacter</taxon>
    </lineage>
</organism>
<sequence length="102" mass="10981">MDIRLVISLACLLVAVLSVPLILQRVPRNAFYGFRTRKTLSSDAIWYPANVFAGQALALASVAAAGLVWLVPADAPEWLPAVVLVAAVLAALVASLWHARRY</sequence>
<proteinExistence type="predicted"/>
<dbReference type="InterPro" id="IPR025962">
    <property type="entry name" value="SdpI/YhfL"/>
</dbReference>
<dbReference type="RefSeq" id="WP_223675672.1">
    <property type="nucleotide sequence ID" value="NZ_JAINZW010000002.1"/>
</dbReference>